<organism evidence="1 2">
    <name type="scientific">Nostoc favosum CHAB5714</name>
    <dbReference type="NCBI Taxonomy" id="2780399"/>
    <lineage>
        <taxon>Bacteria</taxon>
        <taxon>Bacillati</taxon>
        <taxon>Cyanobacteriota</taxon>
        <taxon>Cyanophyceae</taxon>
        <taxon>Nostocales</taxon>
        <taxon>Nostocaceae</taxon>
        <taxon>Nostoc</taxon>
        <taxon>Nostoc favosum</taxon>
    </lineage>
</organism>
<dbReference type="RefSeq" id="WP_229484784.1">
    <property type="nucleotide sequence ID" value="NZ_JAIVFQ010000014.1"/>
</dbReference>
<sequence length="385" mass="41173">MQIKSLGIEKITSDDTDLIPIQESGGITRHISRGNFLTELTSAIATNSANIASNISAILNLIARITTLESLNTGNGGTSVVPWAIVSADYSPAINTKAILSGSAVFTVTLPTTFGDIEIYNNAPVDVLVSLTKFKGVSYATALKFNPGYTRLLWVDSTTGWYALSNSLRLANDDYFSFVALLMHFDGANNSTTFTEVTGKTISTSGSPIISTIRSKFGNSSLYLNGTNAVLGIARTAIDLRSSVNPIWTIECWIYPLSQTGSRAIFTTYNNPGGAQSGALILATDRIGTDAAFVTYALPTNQWLHWAVNRDSFGVISLYLNGILTKTITANPTSGATTGYIGGSPGDNNYGSSWLNAYIDDFRITLGKVRYSANFTPPLDPFSNA</sequence>
<accession>A0ABS8I842</accession>
<dbReference type="Proteomes" id="UP001199525">
    <property type="component" value="Unassembled WGS sequence"/>
</dbReference>
<evidence type="ECO:0000313" key="1">
    <source>
        <dbReference type="EMBL" id="MCC5599968.1"/>
    </source>
</evidence>
<dbReference type="EMBL" id="JAIVFQ010000014">
    <property type="protein sequence ID" value="MCC5599968.1"/>
    <property type="molecule type" value="Genomic_DNA"/>
</dbReference>
<proteinExistence type="predicted"/>
<dbReference type="SUPFAM" id="SSF49899">
    <property type="entry name" value="Concanavalin A-like lectins/glucanases"/>
    <property type="match status" value="1"/>
</dbReference>
<gene>
    <name evidence="1" type="ORF">LC586_12185</name>
</gene>
<dbReference type="Gene3D" id="2.60.120.200">
    <property type="match status" value="1"/>
</dbReference>
<evidence type="ECO:0000313" key="2">
    <source>
        <dbReference type="Proteomes" id="UP001199525"/>
    </source>
</evidence>
<protein>
    <submittedName>
        <fullName evidence="1">LamG domain-containing protein</fullName>
    </submittedName>
</protein>
<reference evidence="1 2" key="1">
    <citation type="journal article" date="2021" name="Microorganisms">
        <title>Genome Evolution of Filamentous Cyanobacterium Nostoc Species: From Facultative Symbiosis to Free Living.</title>
        <authorList>
            <person name="Huo D."/>
            <person name="Li H."/>
            <person name="Cai F."/>
            <person name="Guo X."/>
            <person name="Qiao Z."/>
            <person name="Wang W."/>
            <person name="Yu G."/>
            <person name="Li R."/>
        </authorList>
    </citation>
    <scope>NUCLEOTIDE SEQUENCE [LARGE SCALE GENOMIC DNA]</scope>
    <source>
        <strain evidence="1 2">CHAB 5714</strain>
    </source>
</reference>
<keyword evidence="2" id="KW-1185">Reference proteome</keyword>
<dbReference type="Pfam" id="PF13385">
    <property type="entry name" value="Laminin_G_3"/>
    <property type="match status" value="1"/>
</dbReference>
<comment type="caution">
    <text evidence="1">The sequence shown here is derived from an EMBL/GenBank/DDBJ whole genome shotgun (WGS) entry which is preliminary data.</text>
</comment>
<dbReference type="InterPro" id="IPR013320">
    <property type="entry name" value="ConA-like_dom_sf"/>
</dbReference>
<name>A0ABS8I842_9NOSO</name>